<evidence type="ECO:0000256" key="6">
    <source>
        <dbReference type="ARBA" id="ARBA00023002"/>
    </source>
</evidence>
<dbReference type="Pfam" id="PF00067">
    <property type="entry name" value="p450"/>
    <property type="match status" value="1"/>
</dbReference>
<sequence length="517" mass="57466">MPSLLLATSFALLLAGLLVRFRRRSARLPLPPGPKKLPLVGNLFDIPSTFQWETYMQWSKIYNSDIIHLDVAGSPIIVLSSMEAVNDLLEKKSSIYSDRPRAAIMMELTGWDFLIGSFSVSPSLRSHRRLSHQGFEGTTAEPFHPREREATRELLHRFLDTPDAFMEHLHQMAGEIIMSTIYGIEVLRSDDPYITLGRKAMHEFSVTAVPGNFLVDSIPLLKHVPAWFPGAGFKRYAEECRILTRAMLETPFAEAKRRIAEGTAAHSFVAYGLRYVEEGESSAGQAHREKIVKGTAASMYAGGAGTTVSAIATFMLGILANPEAQKAAQREIDAVVGSGRLPDFTDEEALPHVAAIVMETLRWKNVAPFAVPHFLAVEDQYRGYRIPANSIILPNVWAILHDEAMYPDPYSFKPERFLLDGKLNPAVRSPEVAFGFGRRICPGKHLAASSIWIAVASILATFDISKAMEEDGRIIQPTYEYISGLICMPAPFRCSIKPRSQQAIELIQAGFVEDHEL</sequence>
<dbReference type="InterPro" id="IPR050364">
    <property type="entry name" value="Cytochrome_P450_fung"/>
</dbReference>
<protein>
    <submittedName>
        <fullName evidence="12">Cytochrome P450</fullName>
    </submittedName>
</protein>
<organism evidence="12 13">
    <name type="scientific">Mycena metata</name>
    <dbReference type="NCBI Taxonomy" id="1033252"/>
    <lineage>
        <taxon>Eukaryota</taxon>
        <taxon>Fungi</taxon>
        <taxon>Dikarya</taxon>
        <taxon>Basidiomycota</taxon>
        <taxon>Agaricomycotina</taxon>
        <taxon>Agaricomycetes</taxon>
        <taxon>Agaricomycetidae</taxon>
        <taxon>Agaricales</taxon>
        <taxon>Marasmiineae</taxon>
        <taxon>Mycenaceae</taxon>
        <taxon>Mycena</taxon>
    </lineage>
</organism>
<keyword evidence="11" id="KW-0732">Signal</keyword>
<dbReference type="InterPro" id="IPR002401">
    <property type="entry name" value="Cyt_P450_E_grp-I"/>
</dbReference>
<gene>
    <name evidence="12" type="ORF">B0H16DRAFT_1324377</name>
</gene>
<keyword evidence="7 9" id="KW-0408">Iron</keyword>
<dbReference type="PANTHER" id="PTHR46300">
    <property type="entry name" value="P450, PUTATIVE (EUROFUNG)-RELATED-RELATED"/>
    <property type="match status" value="1"/>
</dbReference>
<name>A0AAD7IDC6_9AGAR</name>
<feature type="signal peptide" evidence="11">
    <location>
        <begin position="1"/>
        <end position="26"/>
    </location>
</feature>
<keyword evidence="8 10" id="KW-0503">Monooxygenase</keyword>
<evidence type="ECO:0000256" key="11">
    <source>
        <dbReference type="SAM" id="SignalP"/>
    </source>
</evidence>
<evidence type="ECO:0000256" key="7">
    <source>
        <dbReference type="ARBA" id="ARBA00023004"/>
    </source>
</evidence>
<dbReference type="GO" id="GO:0005506">
    <property type="term" value="F:iron ion binding"/>
    <property type="evidence" value="ECO:0007669"/>
    <property type="project" value="InterPro"/>
</dbReference>
<keyword evidence="13" id="KW-1185">Reference proteome</keyword>
<evidence type="ECO:0000256" key="10">
    <source>
        <dbReference type="RuleBase" id="RU000461"/>
    </source>
</evidence>
<dbReference type="GO" id="GO:0016705">
    <property type="term" value="F:oxidoreductase activity, acting on paired donors, with incorporation or reduction of molecular oxygen"/>
    <property type="evidence" value="ECO:0007669"/>
    <property type="project" value="InterPro"/>
</dbReference>
<dbReference type="EMBL" id="JARKIB010000102">
    <property type="protein sequence ID" value="KAJ7740558.1"/>
    <property type="molecule type" value="Genomic_DNA"/>
</dbReference>
<comment type="similarity">
    <text evidence="3 10">Belongs to the cytochrome P450 family.</text>
</comment>
<feature type="chain" id="PRO_5042006448" evidence="11">
    <location>
        <begin position="27"/>
        <end position="517"/>
    </location>
</feature>
<comment type="cofactor">
    <cofactor evidence="1 9">
        <name>heme</name>
        <dbReference type="ChEBI" id="CHEBI:30413"/>
    </cofactor>
</comment>
<comment type="pathway">
    <text evidence="2">Secondary metabolite biosynthesis.</text>
</comment>
<evidence type="ECO:0000313" key="13">
    <source>
        <dbReference type="Proteomes" id="UP001215598"/>
    </source>
</evidence>
<dbReference type="PANTHER" id="PTHR46300:SF7">
    <property type="entry name" value="P450, PUTATIVE (EUROFUNG)-RELATED"/>
    <property type="match status" value="1"/>
</dbReference>
<comment type="caution">
    <text evidence="12">The sequence shown here is derived from an EMBL/GenBank/DDBJ whole genome shotgun (WGS) entry which is preliminary data.</text>
</comment>
<proteinExistence type="inferred from homology"/>
<evidence type="ECO:0000313" key="12">
    <source>
        <dbReference type="EMBL" id="KAJ7740558.1"/>
    </source>
</evidence>
<evidence type="ECO:0000256" key="2">
    <source>
        <dbReference type="ARBA" id="ARBA00005179"/>
    </source>
</evidence>
<dbReference type="GO" id="GO:0020037">
    <property type="term" value="F:heme binding"/>
    <property type="evidence" value="ECO:0007669"/>
    <property type="project" value="InterPro"/>
</dbReference>
<evidence type="ECO:0000256" key="1">
    <source>
        <dbReference type="ARBA" id="ARBA00001971"/>
    </source>
</evidence>
<dbReference type="PRINTS" id="PR00463">
    <property type="entry name" value="EP450I"/>
</dbReference>
<dbReference type="AlphaFoldDB" id="A0AAD7IDC6"/>
<dbReference type="GO" id="GO:0004497">
    <property type="term" value="F:monooxygenase activity"/>
    <property type="evidence" value="ECO:0007669"/>
    <property type="project" value="UniProtKB-KW"/>
</dbReference>
<evidence type="ECO:0000256" key="8">
    <source>
        <dbReference type="ARBA" id="ARBA00023033"/>
    </source>
</evidence>
<evidence type="ECO:0000256" key="4">
    <source>
        <dbReference type="ARBA" id="ARBA00022617"/>
    </source>
</evidence>
<evidence type="ECO:0000256" key="3">
    <source>
        <dbReference type="ARBA" id="ARBA00010617"/>
    </source>
</evidence>
<keyword evidence="4 9" id="KW-0349">Heme</keyword>
<evidence type="ECO:0000256" key="9">
    <source>
        <dbReference type="PIRSR" id="PIRSR602401-1"/>
    </source>
</evidence>
<evidence type="ECO:0000256" key="5">
    <source>
        <dbReference type="ARBA" id="ARBA00022723"/>
    </source>
</evidence>
<dbReference type="Proteomes" id="UP001215598">
    <property type="component" value="Unassembled WGS sequence"/>
</dbReference>
<dbReference type="Gene3D" id="1.10.630.10">
    <property type="entry name" value="Cytochrome P450"/>
    <property type="match status" value="1"/>
</dbReference>
<dbReference type="InterPro" id="IPR017972">
    <property type="entry name" value="Cyt_P450_CS"/>
</dbReference>
<dbReference type="PROSITE" id="PS00086">
    <property type="entry name" value="CYTOCHROME_P450"/>
    <property type="match status" value="1"/>
</dbReference>
<feature type="binding site" description="axial binding residue" evidence="9">
    <location>
        <position position="441"/>
    </location>
    <ligand>
        <name>heme</name>
        <dbReference type="ChEBI" id="CHEBI:30413"/>
    </ligand>
    <ligandPart>
        <name>Fe</name>
        <dbReference type="ChEBI" id="CHEBI:18248"/>
    </ligandPart>
</feature>
<keyword evidence="5 9" id="KW-0479">Metal-binding</keyword>
<reference evidence="12" key="1">
    <citation type="submission" date="2023-03" db="EMBL/GenBank/DDBJ databases">
        <title>Massive genome expansion in bonnet fungi (Mycena s.s.) driven by repeated elements and novel gene families across ecological guilds.</title>
        <authorList>
            <consortium name="Lawrence Berkeley National Laboratory"/>
            <person name="Harder C.B."/>
            <person name="Miyauchi S."/>
            <person name="Viragh M."/>
            <person name="Kuo A."/>
            <person name="Thoen E."/>
            <person name="Andreopoulos B."/>
            <person name="Lu D."/>
            <person name="Skrede I."/>
            <person name="Drula E."/>
            <person name="Henrissat B."/>
            <person name="Morin E."/>
            <person name="Kohler A."/>
            <person name="Barry K."/>
            <person name="LaButti K."/>
            <person name="Morin E."/>
            <person name="Salamov A."/>
            <person name="Lipzen A."/>
            <person name="Mereny Z."/>
            <person name="Hegedus B."/>
            <person name="Baldrian P."/>
            <person name="Stursova M."/>
            <person name="Weitz H."/>
            <person name="Taylor A."/>
            <person name="Grigoriev I.V."/>
            <person name="Nagy L.G."/>
            <person name="Martin F."/>
            <person name="Kauserud H."/>
        </authorList>
    </citation>
    <scope>NUCLEOTIDE SEQUENCE</scope>
    <source>
        <strain evidence="12">CBHHK182m</strain>
    </source>
</reference>
<dbReference type="InterPro" id="IPR001128">
    <property type="entry name" value="Cyt_P450"/>
</dbReference>
<dbReference type="InterPro" id="IPR036396">
    <property type="entry name" value="Cyt_P450_sf"/>
</dbReference>
<keyword evidence="6 10" id="KW-0560">Oxidoreductase</keyword>
<dbReference type="CDD" id="cd11065">
    <property type="entry name" value="CYP64-like"/>
    <property type="match status" value="1"/>
</dbReference>
<accession>A0AAD7IDC6</accession>
<dbReference type="SUPFAM" id="SSF48264">
    <property type="entry name" value="Cytochrome P450"/>
    <property type="match status" value="1"/>
</dbReference>